<feature type="compositionally biased region" description="Basic and acidic residues" evidence="1">
    <location>
        <begin position="177"/>
        <end position="186"/>
    </location>
</feature>
<dbReference type="PANTHER" id="PTHR28228:SF1">
    <property type="entry name" value="SECRETORY COMPONENT PROTEIN SHR3"/>
    <property type="match status" value="1"/>
</dbReference>
<dbReference type="PANTHER" id="PTHR28228">
    <property type="entry name" value="SECRETORY COMPONENT PROTEIN SHR3"/>
    <property type="match status" value="1"/>
</dbReference>
<sequence>MAYKDLVPVGSTLIIAATSFALGVIYSNWPYDVHTLWRHDSTGEFFEQSLRHYTMWATAPMYVHYTFHAILGLGFVGCFIKLFKPLEDAKYFEYGTLAMYMAGVVIYLSNLRIGINSCRHGDWGDVDMPTGINVIAASQVMIVFALVGVLVLQGGLYYAQWYDARLKAQFLAEEAEREAMEQKNETKTTAGSKKGSSSTVESAKTPKNRKKKQ</sequence>
<organism evidence="3 5">
    <name type="scientific">Pichia sorbitophila (strain ATCC MYA-4447 / BCRC 22081 / CBS 7064 / NBRC 10061 / NRRL Y-12695)</name>
    <name type="common">Hybrid yeast</name>
    <dbReference type="NCBI Taxonomy" id="559304"/>
    <lineage>
        <taxon>Eukaryota</taxon>
        <taxon>Fungi</taxon>
        <taxon>Dikarya</taxon>
        <taxon>Ascomycota</taxon>
        <taxon>Saccharomycotina</taxon>
        <taxon>Pichiomycetes</taxon>
        <taxon>Debaryomycetaceae</taxon>
        <taxon>Millerozyma</taxon>
    </lineage>
</organism>
<feature type="region of interest" description="Disordered" evidence="1">
    <location>
        <begin position="177"/>
        <end position="213"/>
    </location>
</feature>
<keyword evidence="5" id="KW-1185">Reference proteome</keyword>
<dbReference type="InterPro" id="IPR013248">
    <property type="entry name" value="Psh3/Shr3"/>
</dbReference>
<evidence type="ECO:0000256" key="2">
    <source>
        <dbReference type="SAM" id="Phobius"/>
    </source>
</evidence>
<dbReference type="GO" id="GO:0006888">
    <property type="term" value="P:endoplasmic reticulum to Golgi vesicle-mediated transport"/>
    <property type="evidence" value="ECO:0007669"/>
    <property type="project" value="TreeGrafter"/>
</dbReference>
<dbReference type="InParanoid" id="G8YVK3"/>
<dbReference type="STRING" id="559304.G8YVK3"/>
<dbReference type="eggNOG" id="ENOG502RXJB">
    <property type="taxonomic scope" value="Eukaryota"/>
</dbReference>
<dbReference type="OMA" id="ANMLFDG"/>
<dbReference type="GO" id="GO:0005789">
    <property type="term" value="C:endoplasmic reticulum membrane"/>
    <property type="evidence" value="ECO:0007669"/>
    <property type="project" value="TreeGrafter"/>
</dbReference>
<reference evidence="3" key="1">
    <citation type="submission" date="2011-10" db="EMBL/GenBank/DDBJ databases">
        <authorList>
            <person name="Genoscope - CEA"/>
        </authorList>
    </citation>
    <scope>NUCLEOTIDE SEQUENCE</scope>
    <source>
        <strain evidence="3">CBS 7064</strain>
    </source>
</reference>
<dbReference type="HOGENOM" id="CLU_080510_1_0_1"/>
<evidence type="ECO:0000313" key="5">
    <source>
        <dbReference type="Proteomes" id="UP000005222"/>
    </source>
</evidence>
<reference evidence="5" key="2">
    <citation type="journal article" date="2012" name="G3 (Bethesda)">
        <title>Pichia sorbitophila, an interspecies yeast hybrid reveals early steps of genome resolution following polyploidization.</title>
        <authorList>
            <person name="Leh Louis V."/>
            <person name="Despons L."/>
            <person name="Friedrich A."/>
            <person name="Martin T."/>
            <person name="Durrens P."/>
            <person name="Casaregola S."/>
            <person name="Neuveglise C."/>
            <person name="Fairhead C."/>
            <person name="Marck C."/>
            <person name="Cruz J.A."/>
            <person name="Straub M.L."/>
            <person name="Kugler V."/>
            <person name="Sacerdot C."/>
            <person name="Uzunov Z."/>
            <person name="Thierry A."/>
            <person name="Weiss S."/>
            <person name="Bleykasten C."/>
            <person name="De Montigny J."/>
            <person name="Jacques N."/>
            <person name="Jung P."/>
            <person name="Lemaire M."/>
            <person name="Mallet S."/>
            <person name="Morel G."/>
            <person name="Richard G.F."/>
            <person name="Sarkar A."/>
            <person name="Savel G."/>
            <person name="Schacherer J."/>
            <person name="Seret M.L."/>
            <person name="Talla E."/>
            <person name="Samson G."/>
            <person name="Jubin C."/>
            <person name="Poulain J."/>
            <person name="Vacherie B."/>
            <person name="Barbe V."/>
            <person name="Pelletier E."/>
            <person name="Sherman D.J."/>
            <person name="Westhof E."/>
            <person name="Weissenbach J."/>
            <person name="Baret P.V."/>
            <person name="Wincker P."/>
            <person name="Gaillardin C."/>
            <person name="Dujon B."/>
            <person name="Souciet J.L."/>
        </authorList>
    </citation>
    <scope>NUCLEOTIDE SEQUENCE [LARGE SCALE GENOMIC DNA]</scope>
    <source>
        <strain evidence="5">ATCC MYA-4447 / BCRC 22081 / CBS 7064 / NBRC 10061 / NRRL Y-12695</strain>
    </source>
</reference>
<feature type="transmembrane region" description="Helical" evidence="2">
    <location>
        <begin position="62"/>
        <end position="82"/>
    </location>
</feature>
<feature type="compositionally biased region" description="Low complexity" evidence="1">
    <location>
        <begin position="187"/>
        <end position="199"/>
    </location>
</feature>
<dbReference type="EMBL" id="FO082058">
    <property type="protein sequence ID" value="CCE73447.1"/>
    <property type="molecule type" value="Genomic_DNA"/>
</dbReference>
<evidence type="ECO:0000256" key="1">
    <source>
        <dbReference type="SAM" id="MobiDB-lite"/>
    </source>
</evidence>
<dbReference type="GO" id="GO:0051082">
    <property type="term" value="F:unfolded protein binding"/>
    <property type="evidence" value="ECO:0007669"/>
    <property type="project" value="TreeGrafter"/>
</dbReference>
<keyword evidence="2" id="KW-0472">Membrane</keyword>
<dbReference type="FunCoup" id="G8YVK3">
    <property type="interactions" value="101"/>
</dbReference>
<feature type="transmembrane region" description="Helical" evidence="2">
    <location>
        <begin position="135"/>
        <end position="159"/>
    </location>
</feature>
<dbReference type="SMART" id="SM00786">
    <property type="entry name" value="SHR3_chaperone"/>
    <property type="match status" value="1"/>
</dbReference>
<keyword evidence="2" id="KW-1133">Transmembrane helix</keyword>
<dbReference type="AlphaFoldDB" id="G8YVK3"/>
<dbReference type="PIRSF" id="PIRSF029187">
    <property type="entry name" value="Shr3_AAP_chap"/>
    <property type="match status" value="1"/>
</dbReference>
<dbReference type="EMBL" id="FO082059">
    <property type="protein sequence ID" value="CCE72886.1"/>
    <property type="molecule type" value="Genomic_DNA"/>
</dbReference>
<evidence type="ECO:0000313" key="3">
    <source>
        <dbReference type="EMBL" id="CCE72886.1"/>
    </source>
</evidence>
<dbReference type="Proteomes" id="UP000005222">
    <property type="component" value="Chromosome B"/>
</dbReference>
<feature type="transmembrane region" description="Helical" evidence="2">
    <location>
        <begin position="7"/>
        <end position="29"/>
    </location>
</feature>
<feature type="transmembrane region" description="Helical" evidence="2">
    <location>
        <begin position="94"/>
        <end position="115"/>
    </location>
</feature>
<proteinExistence type="predicted"/>
<dbReference type="OrthoDB" id="5229808at2759"/>
<gene>
    <name evidence="3" type="primary">Piso0_000488</name>
    <name evidence="3" type="ORF">GNLVRS01_PISO0A10450g</name>
    <name evidence="4" type="ORF">GNLVRS01_PISO0B10517g</name>
</gene>
<name>G8YVK3_PICSO</name>
<dbReference type="Proteomes" id="UP000005222">
    <property type="component" value="Chromosome A"/>
</dbReference>
<evidence type="ECO:0000313" key="4">
    <source>
        <dbReference type="EMBL" id="CCE73447.1"/>
    </source>
</evidence>
<protein>
    <submittedName>
        <fullName evidence="3">Piso0_000488 protein</fullName>
    </submittedName>
</protein>
<accession>G8YVK3</accession>
<keyword evidence="2" id="KW-0812">Transmembrane</keyword>
<dbReference type="Pfam" id="PF08229">
    <property type="entry name" value="SHR3_chaperone"/>
    <property type="match status" value="1"/>
</dbReference>